<feature type="compositionally biased region" description="Low complexity" evidence="1">
    <location>
        <begin position="78"/>
        <end position="93"/>
    </location>
</feature>
<protein>
    <submittedName>
        <fullName evidence="3">Uncharacterized protein</fullName>
    </submittedName>
</protein>
<evidence type="ECO:0000313" key="4">
    <source>
        <dbReference type="Proteomes" id="UP000323258"/>
    </source>
</evidence>
<gene>
    <name evidence="3" type="ORF">FY036_18525</name>
</gene>
<evidence type="ECO:0000256" key="1">
    <source>
        <dbReference type="SAM" id="MobiDB-lite"/>
    </source>
</evidence>
<feature type="signal peptide" evidence="2">
    <location>
        <begin position="1"/>
        <end position="22"/>
    </location>
</feature>
<accession>A0A5D4GRD6</accession>
<dbReference type="OrthoDB" id="9894362at2"/>
<name>A0A5D4GRD6_9HYPH</name>
<organism evidence="3 4">
    <name type="scientific">Neoaquamicrobium microcysteis</name>
    <dbReference type="NCBI Taxonomy" id="2682781"/>
    <lineage>
        <taxon>Bacteria</taxon>
        <taxon>Pseudomonadati</taxon>
        <taxon>Pseudomonadota</taxon>
        <taxon>Alphaproteobacteria</taxon>
        <taxon>Hyphomicrobiales</taxon>
        <taxon>Phyllobacteriaceae</taxon>
        <taxon>Neoaquamicrobium</taxon>
    </lineage>
</organism>
<feature type="compositionally biased region" description="Low complexity" evidence="1">
    <location>
        <begin position="29"/>
        <end position="41"/>
    </location>
</feature>
<dbReference type="AlphaFoldDB" id="A0A5D4GRD6"/>
<reference evidence="3 4" key="2">
    <citation type="submission" date="2019-09" db="EMBL/GenBank/DDBJ databases">
        <title>Mesorhizobium sp. MaA-C15 isolated from Microcystis aeruginosa.</title>
        <authorList>
            <person name="Jeong S.E."/>
            <person name="Jin H.M."/>
            <person name="Jeon C.O."/>
        </authorList>
    </citation>
    <scope>NUCLEOTIDE SEQUENCE [LARGE SCALE GENOMIC DNA]</scope>
    <source>
        <strain evidence="3 4">MaA-C15</strain>
    </source>
</reference>
<evidence type="ECO:0000313" key="3">
    <source>
        <dbReference type="EMBL" id="TYR30704.1"/>
    </source>
</evidence>
<evidence type="ECO:0000256" key="2">
    <source>
        <dbReference type="SAM" id="SignalP"/>
    </source>
</evidence>
<feature type="compositionally biased region" description="Gly residues" evidence="1">
    <location>
        <begin position="108"/>
        <end position="125"/>
    </location>
</feature>
<sequence length="189" mass="18672">MKRILFALPLAGAMMTAPLVYAQTPPPVATEQPAQAAPTQQDEVQPERGDCVDLSGVAPSGDTDDMQAALSGEDADDANAAQNAGAGESASQSTSETQPVAGPDAGTAPGGSGSTGFTGGLGGSNIGTSQSEELDSSPQHDHPQVASGLDPISGETAIEGPQAPAAEPDEDAATVATAPEEDEQDGTDC</sequence>
<feature type="compositionally biased region" description="Acidic residues" evidence="1">
    <location>
        <begin position="179"/>
        <end position="189"/>
    </location>
</feature>
<dbReference type="EMBL" id="VSZS01000066">
    <property type="protein sequence ID" value="TYR30704.1"/>
    <property type="molecule type" value="Genomic_DNA"/>
</dbReference>
<dbReference type="Proteomes" id="UP000323258">
    <property type="component" value="Unassembled WGS sequence"/>
</dbReference>
<comment type="caution">
    <text evidence="3">The sequence shown here is derived from an EMBL/GenBank/DDBJ whole genome shotgun (WGS) entry which is preliminary data.</text>
</comment>
<keyword evidence="4" id="KW-1185">Reference proteome</keyword>
<keyword evidence="2" id="KW-0732">Signal</keyword>
<proteinExistence type="predicted"/>
<feature type="chain" id="PRO_5022991601" evidence="2">
    <location>
        <begin position="23"/>
        <end position="189"/>
    </location>
</feature>
<feature type="region of interest" description="Disordered" evidence="1">
    <location>
        <begin position="26"/>
        <end position="189"/>
    </location>
</feature>
<dbReference type="RefSeq" id="WP_148916240.1">
    <property type="nucleotide sequence ID" value="NZ_VSZS01000066.1"/>
</dbReference>
<reference evidence="3 4" key="1">
    <citation type="submission" date="2019-08" db="EMBL/GenBank/DDBJ databases">
        <authorList>
            <person name="Seo Y.L."/>
        </authorList>
    </citation>
    <scope>NUCLEOTIDE SEQUENCE [LARGE SCALE GENOMIC DNA]</scope>
    <source>
        <strain evidence="3 4">MaA-C15</strain>
    </source>
</reference>